<keyword evidence="4" id="KW-1185">Reference proteome</keyword>
<evidence type="ECO:0000259" key="1">
    <source>
        <dbReference type="Pfam" id="PF01368"/>
    </source>
</evidence>
<name>A0ABT0ZUN8_9PSEU</name>
<dbReference type="InterPro" id="IPR001667">
    <property type="entry name" value="DDH_dom"/>
</dbReference>
<evidence type="ECO:0000259" key="2">
    <source>
        <dbReference type="Pfam" id="PF02272"/>
    </source>
</evidence>
<dbReference type="Gene3D" id="3.90.1640.10">
    <property type="entry name" value="inorganic pyrophosphatase (n-terminal core)"/>
    <property type="match status" value="1"/>
</dbReference>
<dbReference type="PANTHER" id="PTHR47618">
    <property type="entry name" value="BIFUNCTIONAL OLIGORIBONUCLEASE AND PAP PHOSPHATASE NRNA"/>
    <property type="match status" value="1"/>
</dbReference>
<dbReference type="RefSeq" id="WP_252436068.1">
    <property type="nucleotide sequence ID" value="NZ_JAGSOV010000011.1"/>
</dbReference>
<dbReference type="SUPFAM" id="SSF64182">
    <property type="entry name" value="DHH phosphoesterases"/>
    <property type="match status" value="1"/>
</dbReference>
<feature type="domain" description="DDH" evidence="1">
    <location>
        <begin position="24"/>
        <end position="165"/>
    </location>
</feature>
<evidence type="ECO:0000313" key="3">
    <source>
        <dbReference type="EMBL" id="MCO1654450.1"/>
    </source>
</evidence>
<gene>
    <name evidence="3" type="ORF">KDL28_05220</name>
</gene>
<comment type="caution">
    <text evidence="3">The sequence shown here is derived from an EMBL/GenBank/DDBJ whole genome shotgun (WGS) entry which is preliminary data.</text>
</comment>
<organism evidence="3 4">
    <name type="scientific">Pseudonocardia humida</name>
    <dbReference type="NCBI Taxonomy" id="2800819"/>
    <lineage>
        <taxon>Bacteria</taxon>
        <taxon>Bacillati</taxon>
        <taxon>Actinomycetota</taxon>
        <taxon>Actinomycetes</taxon>
        <taxon>Pseudonocardiales</taxon>
        <taxon>Pseudonocardiaceae</taxon>
        <taxon>Pseudonocardia</taxon>
    </lineage>
</organism>
<dbReference type="InterPro" id="IPR051319">
    <property type="entry name" value="Oligoribo/pAp-PDE_c-di-AMP_PDE"/>
</dbReference>
<dbReference type="Gene3D" id="3.10.310.30">
    <property type="match status" value="1"/>
</dbReference>
<dbReference type="InterPro" id="IPR038763">
    <property type="entry name" value="DHH_sf"/>
</dbReference>
<protein>
    <submittedName>
        <fullName evidence="3">DHH family phosphoesterase</fullName>
    </submittedName>
</protein>
<dbReference type="Pfam" id="PF02272">
    <property type="entry name" value="DHHA1"/>
    <property type="match status" value="1"/>
</dbReference>
<evidence type="ECO:0000313" key="4">
    <source>
        <dbReference type="Proteomes" id="UP001165283"/>
    </source>
</evidence>
<dbReference type="Pfam" id="PF01368">
    <property type="entry name" value="DHH"/>
    <property type="match status" value="1"/>
</dbReference>
<accession>A0ABT0ZUN8</accession>
<proteinExistence type="predicted"/>
<feature type="domain" description="DHHA1" evidence="2">
    <location>
        <begin position="243"/>
        <end position="311"/>
    </location>
</feature>
<dbReference type="InterPro" id="IPR003156">
    <property type="entry name" value="DHHA1_dom"/>
</dbReference>
<reference evidence="3" key="1">
    <citation type="submission" date="2021-04" db="EMBL/GenBank/DDBJ databases">
        <title>Pseudonocardia sp. nov., isolated from sandy soil of mangrove forest.</title>
        <authorList>
            <person name="Zan Z."/>
            <person name="Huang R."/>
            <person name="Liu W."/>
        </authorList>
    </citation>
    <scope>NUCLEOTIDE SEQUENCE</scope>
    <source>
        <strain evidence="3">S2-4</strain>
    </source>
</reference>
<dbReference type="Proteomes" id="UP001165283">
    <property type="component" value="Unassembled WGS sequence"/>
</dbReference>
<dbReference type="EMBL" id="JAGSOV010000011">
    <property type="protein sequence ID" value="MCO1654450.1"/>
    <property type="molecule type" value="Genomic_DNA"/>
</dbReference>
<sequence length="333" mass="34139">MIPQRPDASAVSDAAALLTTAREVTLLAHLNPDADALGSALALAIALHRRGAAVQVSFATPDEFPETLRPLDALGLVVPSDEVWPAPEVLVSCDAADPGRLGHLADRLVTAGASVMIDHHASNPGFGTVQVLDPQAEATVVLVHEVLVEMGVGLDADIARCLYAGLVTDTRGFRTAGRSAHLLAADLIAAGVHPPDVVGPLMDTHPFSWLAALGEIIAGARLEAAAAGGLGLVHARVPFEISSRFRPAEVDSVIDVVRTAGEAEVAAVFKQVGPQRWVVSLRSNGRVDVAAAAVAMGGGGHPVAAGFTADGPPEVLLGVLRGALSADRPRLVG</sequence>
<dbReference type="PANTHER" id="PTHR47618:SF1">
    <property type="entry name" value="BIFUNCTIONAL OLIGORIBONUCLEASE AND PAP PHOSPHATASE NRNA"/>
    <property type="match status" value="1"/>
</dbReference>